<reference evidence="12" key="2">
    <citation type="submission" date="2013-10" db="EMBL/GenBank/DDBJ databases">
        <authorList>
            <person name="Aslett M."/>
        </authorList>
    </citation>
    <scope>NUCLEOTIDE SEQUENCE [LARGE SCALE GENOMIC DNA]</scope>
    <source>
        <strain evidence="12">Houghton</strain>
    </source>
</reference>
<evidence type="ECO:0000313" key="12">
    <source>
        <dbReference type="EMBL" id="CDJ66765.1"/>
    </source>
</evidence>
<comment type="subcellular location">
    <subcellularLocation>
        <location evidence="1 10">Golgi apparatus membrane</location>
        <topology evidence="1 10">Single-pass type II membrane protein</topology>
    </subcellularLocation>
</comment>
<feature type="region of interest" description="Disordered" evidence="11">
    <location>
        <begin position="23"/>
        <end position="47"/>
    </location>
</feature>
<dbReference type="Gene3D" id="3.90.550.50">
    <property type="match status" value="1"/>
</dbReference>
<dbReference type="PANTHER" id="PTHR11214">
    <property type="entry name" value="BETA-1,3-N-ACETYLGLUCOSAMINYLTRANSFERASE"/>
    <property type="match status" value="1"/>
</dbReference>
<dbReference type="EC" id="2.4.1.-" evidence="10"/>
<dbReference type="PANTHER" id="PTHR11214:SF378">
    <property type="entry name" value="BETA-1,3-GALACTOSYLTRANSFERASE 4"/>
    <property type="match status" value="1"/>
</dbReference>
<comment type="similarity">
    <text evidence="2 10">Belongs to the glycosyltransferase 31 family.</text>
</comment>
<feature type="transmembrane region" description="Helical" evidence="10">
    <location>
        <begin position="153"/>
        <end position="176"/>
    </location>
</feature>
<evidence type="ECO:0000256" key="7">
    <source>
        <dbReference type="ARBA" id="ARBA00022989"/>
    </source>
</evidence>
<keyword evidence="5 10" id="KW-0812">Transmembrane</keyword>
<keyword evidence="3 10" id="KW-0328">Glycosyltransferase</keyword>
<comment type="caution">
    <text evidence="10">Lacks conserved residue(s) required for the propagation of feature annotation.</text>
</comment>
<keyword evidence="7 10" id="KW-1133">Transmembrane helix</keyword>
<dbReference type="RefSeq" id="XP_013435232.1">
    <property type="nucleotide sequence ID" value="XM_013579778.1"/>
</dbReference>
<evidence type="ECO:0000256" key="8">
    <source>
        <dbReference type="ARBA" id="ARBA00023034"/>
    </source>
</evidence>
<dbReference type="OrthoDB" id="5957813at2759"/>
<keyword evidence="13" id="KW-1185">Reference proteome</keyword>
<keyword evidence="4" id="KW-0808">Transferase</keyword>
<evidence type="ECO:0000256" key="11">
    <source>
        <dbReference type="SAM" id="MobiDB-lite"/>
    </source>
</evidence>
<dbReference type="Pfam" id="PF01762">
    <property type="entry name" value="Galactosyl_T"/>
    <property type="match status" value="1"/>
</dbReference>
<evidence type="ECO:0000256" key="2">
    <source>
        <dbReference type="ARBA" id="ARBA00008661"/>
    </source>
</evidence>
<name>U6MYI3_9EIME</name>
<sequence>MENSEFSINFELKEYFEDLETQTSSPNSSCIAAPDLERTPPKGSGQEEVYGTAGEFVRAQWLLLLLLVVLLLLSLASEGWGWQWPAAAAPAALLSLPVQTQWPLLLQPSSSCSKDPPFAAVLVLTAPGAWEARAAVRGTWGGEGVVRGRRVRVFFVCVCFSWWGRCLLLLLLLLLLQQLSSEAQQHGDILQLAAPDSYRLLTHKTKAALQWAANFCKEAAFLVKADADIYLNLEKLVAFLEAKRGAPLAAGAPRRGAPLITDPTHRNYQDPALLPHRAHYPPYPAGPLYILSGELGALLARGAPWQPLLSNEDCFVGALLEALGAPLEATGPGAPISLYAADSEDFAAFQNFLAVHPVSPQRLLQLWQQLH</sequence>
<dbReference type="Proteomes" id="UP000030754">
    <property type="component" value="Unassembled WGS sequence"/>
</dbReference>
<accession>U6MYI3</accession>
<dbReference type="EMBL" id="HG723788">
    <property type="protein sequence ID" value="CDJ66765.1"/>
    <property type="molecule type" value="Genomic_DNA"/>
</dbReference>
<dbReference type="GO" id="GO:0000139">
    <property type="term" value="C:Golgi membrane"/>
    <property type="evidence" value="ECO:0007669"/>
    <property type="project" value="UniProtKB-SubCell"/>
</dbReference>
<dbReference type="AlphaFoldDB" id="U6MYI3"/>
<keyword evidence="6" id="KW-0735">Signal-anchor</keyword>
<dbReference type="GO" id="GO:0006493">
    <property type="term" value="P:protein O-linked glycosylation"/>
    <property type="evidence" value="ECO:0007669"/>
    <property type="project" value="TreeGrafter"/>
</dbReference>
<dbReference type="InterPro" id="IPR002659">
    <property type="entry name" value="Glyco_trans_31"/>
</dbReference>
<keyword evidence="9 10" id="KW-0472">Membrane</keyword>
<feature type="transmembrane region" description="Helical" evidence="10">
    <location>
        <begin position="59"/>
        <end position="76"/>
    </location>
</feature>
<evidence type="ECO:0000256" key="4">
    <source>
        <dbReference type="ARBA" id="ARBA00022679"/>
    </source>
</evidence>
<protein>
    <recommendedName>
        <fullName evidence="10">Hexosyltransferase</fullName>
        <ecNumber evidence="10">2.4.1.-</ecNumber>
    </recommendedName>
</protein>
<dbReference type="VEuPathDB" id="ToxoDB:ENH_00025120"/>
<keyword evidence="8 10" id="KW-0333">Golgi apparatus</keyword>
<proteinExistence type="inferred from homology"/>
<evidence type="ECO:0000256" key="3">
    <source>
        <dbReference type="ARBA" id="ARBA00022676"/>
    </source>
</evidence>
<dbReference type="GeneID" id="25472681"/>
<organism evidence="12 13">
    <name type="scientific">Eimeria necatrix</name>
    <dbReference type="NCBI Taxonomy" id="51315"/>
    <lineage>
        <taxon>Eukaryota</taxon>
        <taxon>Sar</taxon>
        <taxon>Alveolata</taxon>
        <taxon>Apicomplexa</taxon>
        <taxon>Conoidasida</taxon>
        <taxon>Coccidia</taxon>
        <taxon>Eucoccidiorida</taxon>
        <taxon>Eimeriorina</taxon>
        <taxon>Eimeriidae</taxon>
        <taxon>Eimeria</taxon>
    </lineage>
</organism>
<evidence type="ECO:0000256" key="9">
    <source>
        <dbReference type="ARBA" id="ARBA00023136"/>
    </source>
</evidence>
<dbReference type="GO" id="GO:0016758">
    <property type="term" value="F:hexosyltransferase activity"/>
    <property type="evidence" value="ECO:0007669"/>
    <property type="project" value="InterPro"/>
</dbReference>
<evidence type="ECO:0000256" key="5">
    <source>
        <dbReference type="ARBA" id="ARBA00022692"/>
    </source>
</evidence>
<evidence type="ECO:0000256" key="6">
    <source>
        <dbReference type="ARBA" id="ARBA00022968"/>
    </source>
</evidence>
<evidence type="ECO:0000256" key="1">
    <source>
        <dbReference type="ARBA" id="ARBA00004323"/>
    </source>
</evidence>
<evidence type="ECO:0000313" key="13">
    <source>
        <dbReference type="Proteomes" id="UP000030754"/>
    </source>
</evidence>
<gene>
    <name evidence="12" type="ORF">ENH_00025120</name>
</gene>
<reference evidence="12" key="1">
    <citation type="submission" date="2013-10" db="EMBL/GenBank/DDBJ databases">
        <title>Genomic analysis of the causative agents of coccidiosis in chickens.</title>
        <authorList>
            <person name="Reid A.J."/>
            <person name="Blake D."/>
            <person name="Billington K."/>
            <person name="Browne H."/>
            <person name="Dunn M."/>
            <person name="Hung S."/>
            <person name="Kawahara F."/>
            <person name="Miranda-Saavedra D."/>
            <person name="Mourier T."/>
            <person name="Nagra H."/>
            <person name="Otto T.D."/>
            <person name="Rawlings N."/>
            <person name="Sanchez A."/>
            <person name="Sanders M."/>
            <person name="Subramaniam C."/>
            <person name="Tay Y."/>
            <person name="Dear P."/>
            <person name="Doerig C."/>
            <person name="Gruber A."/>
            <person name="Parkinson J."/>
            <person name="Shirley M."/>
            <person name="Wan K.L."/>
            <person name="Berriman M."/>
            <person name="Tomley F."/>
            <person name="Pain A."/>
        </authorList>
    </citation>
    <scope>NUCLEOTIDE SEQUENCE [LARGE SCALE GENOMIC DNA]</scope>
    <source>
        <strain evidence="12">Houghton</strain>
    </source>
</reference>
<evidence type="ECO:0000256" key="10">
    <source>
        <dbReference type="RuleBase" id="RU363063"/>
    </source>
</evidence>